<protein>
    <submittedName>
        <fullName evidence="5">Outer membrane beta-barrel assembly protein BamE</fullName>
    </submittedName>
</protein>
<dbReference type="GO" id="GO:0043165">
    <property type="term" value="P:Gram-negative-bacterium-type cell outer membrane assembly"/>
    <property type="evidence" value="ECO:0007669"/>
    <property type="project" value="TreeGrafter"/>
</dbReference>
<feature type="domain" description="Outer membrane protein assembly factor BamE" evidence="4">
    <location>
        <begin position="49"/>
        <end position="121"/>
    </location>
</feature>
<dbReference type="InterPro" id="IPR007450">
    <property type="entry name" value="BamE_dom"/>
</dbReference>
<dbReference type="InterPro" id="IPR026592">
    <property type="entry name" value="BamE"/>
</dbReference>
<dbReference type="EMBL" id="UOEM01000050">
    <property type="protein sequence ID" value="VAW12645.1"/>
    <property type="molecule type" value="Genomic_DNA"/>
</dbReference>
<name>A0A3B0T2T6_9ZZZZ</name>
<dbReference type="PANTHER" id="PTHR37482:SF1">
    <property type="entry name" value="OUTER MEMBRANE PROTEIN ASSEMBLY FACTOR BAME"/>
    <property type="match status" value="1"/>
</dbReference>
<dbReference type="PANTHER" id="PTHR37482">
    <property type="entry name" value="OUTER MEMBRANE PROTEIN ASSEMBLY FACTOR BAME"/>
    <property type="match status" value="1"/>
</dbReference>
<dbReference type="Gene3D" id="3.30.1450.10">
    <property type="match status" value="1"/>
</dbReference>
<reference evidence="5" key="1">
    <citation type="submission" date="2018-06" db="EMBL/GenBank/DDBJ databases">
        <authorList>
            <person name="Zhirakovskaya E."/>
        </authorList>
    </citation>
    <scope>NUCLEOTIDE SEQUENCE</scope>
</reference>
<evidence type="ECO:0000259" key="4">
    <source>
        <dbReference type="Pfam" id="PF04355"/>
    </source>
</evidence>
<dbReference type="Pfam" id="PF04355">
    <property type="entry name" value="BamE"/>
    <property type="match status" value="1"/>
</dbReference>
<dbReference type="GO" id="GO:0030674">
    <property type="term" value="F:protein-macromolecule adaptor activity"/>
    <property type="evidence" value="ECO:0007669"/>
    <property type="project" value="TreeGrafter"/>
</dbReference>
<sequence>MKPVSPNMSNINASVPSPFSLRIALRGAIAATAILTAACSPIRDYRGFVAQEDILTQVQIGMSRGDVEQIMGTPSATSSIDGKNFYYISSVFETTAFFEPEEIDRRIVAFRFDETDTVTNIANYGLKDGRIFDFISRKTPTRGKEITILQQMFGNIGRFGSGQGILNDRITGGRN</sequence>
<keyword evidence="1" id="KW-0732">Signal</keyword>
<gene>
    <name evidence="5" type="ORF">MNBD_ALPHA09-2222</name>
</gene>
<proteinExistence type="predicted"/>
<dbReference type="InterPro" id="IPR037873">
    <property type="entry name" value="BamE-like"/>
</dbReference>
<keyword evidence="3" id="KW-0998">Cell outer membrane</keyword>
<dbReference type="AlphaFoldDB" id="A0A3B0T2T6"/>
<dbReference type="GO" id="GO:0051205">
    <property type="term" value="P:protein insertion into membrane"/>
    <property type="evidence" value="ECO:0007669"/>
    <property type="project" value="TreeGrafter"/>
</dbReference>
<dbReference type="GO" id="GO:1990063">
    <property type="term" value="C:Bam protein complex"/>
    <property type="evidence" value="ECO:0007669"/>
    <property type="project" value="TreeGrafter"/>
</dbReference>
<evidence type="ECO:0000256" key="1">
    <source>
        <dbReference type="ARBA" id="ARBA00022729"/>
    </source>
</evidence>
<organism evidence="5">
    <name type="scientific">hydrothermal vent metagenome</name>
    <dbReference type="NCBI Taxonomy" id="652676"/>
    <lineage>
        <taxon>unclassified sequences</taxon>
        <taxon>metagenomes</taxon>
        <taxon>ecological metagenomes</taxon>
    </lineage>
</organism>
<evidence type="ECO:0000256" key="2">
    <source>
        <dbReference type="ARBA" id="ARBA00023136"/>
    </source>
</evidence>
<keyword evidence="2" id="KW-0472">Membrane</keyword>
<evidence type="ECO:0000313" key="5">
    <source>
        <dbReference type="EMBL" id="VAW12645.1"/>
    </source>
</evidence>
<accession>A0A3B0T2T6</accession>
<evidence type="ECO:0000256" key="3">
    <source>
        <dbReference type="ARBA" id="ARBA00023237"/>
    </source>
</evidence>